<evidence type="ECO:0000256" key="1">
    <source>
        <dbReference type="ARBA" id="ARBA00006138"/>
    </source>
</evidence>
<protein>
    <recommendedName>
        <fullName evidence="6">V-type proton ATPase subunit C</fullName>
    </recommendedName>
</protein>
<evidence type="ECO:0000313" key="8">
    <source>
        <dbReference type="Proteomes" id="UP000001072"/>
    </source>
</evidence>
<dbReference type="Pfam" id="PF03223">
    <property type="entry name" value="V-ATPase_C"/>
    <property type="match status" value="1"/>
</dbReference>
<organism evidence="8">
    <name type="scientific">Melampsora larici-populina (strain 98AG31 / pathotype 3-4-7)</name>
    <name type="common">Poplar leaf rust fungus</name>
    <dbReference type="NCBI Taxonomy" id="747676"/>
    <lineage>
        <taxon>Eukaryota</taxon>
        <taxon>Fungi</taxon>
        <taxon>Dikarya</taxon>
        <taxon>Basidiomycota</taxon>
        <taxon>Pucciniomycotina</taxon>
        <taxon>Pucciniomycetes</taxon>
        <taxon>Pucciniales</taxon>
        <taxon>Melampsoraceae</taxon>
        <taxon>Melampsora</taxon>
    </lineage>
</organism>
<dbReference type="AlphaFoldDB" id="F4RBY5"/>
<dbReference type="GO" id="GO:0046961">
    <property type="term" value="F:proton-transporting ATPase activity, rotational mechanism"/>
    <property type="evidence" value="ECO:0007669"/>
    <property type="project" value="InterPro"/>
</dbReference>
<dbReference type="GO" id="GO:0000221">
    <property type="term" value="C:vacuolar proton-transporting V-type ATPase, V1 domain"/>
    <property type="evidence" value="ECO:0007669"/>
    <property type="project" value="TreeGrafter"/>
</dbReference>
<dbReference type="RefSeq" id="XP_007406558.1">
    <property type="nucleotide sequence ID" value="XM_007406496.1"/>
</dbReference>
<keyword evidence="8" id="KW-1185">Reference proteome</keyword>
<dbReference type="Gene3D" id="3.30.70.100">
    <property type="match status" value="1"/>
</dbReference>
<dbReference type="KEGG" id="mlr:MELLADRAFT_47255"/>
<dbReference type="FunFam" id="3.30.70.100:FF:000002">
    <property type="entry name" value="V-type proton ATPase subunit C"/>
    <property type="match status" value="1"/>
</dbReference>
<dbReference type="STRING" id="747676.F4RBY5"/>
<dbReference type="SUPFAM" id="SSF118203">
    <property type="entry name" value="Vacuolar ATP synthase subunit C"/>
    <property type="match status" value="1"/>
</dbReference>
<keyword evidence="3 6" id="KW-0375">Hydrogen ion transport</keyword>
<dbReference type="CDD" id="cd14785">
    <property type="entry name" value="V-ATPase_C"/>
    <property type="match status" value="1"/>
</dbReference>
<gene>
    <name evidence="7" type="ORF">MELLADRAFT_47255</name>
</gene>
<dbReference type="Gene3D" id="1.20.1460.10">
    <property type="entry name" value="subunit c (vma5p) of the yeast v-atpase, domain 2"/>
    <property type="match status" value="1"/>
</dbReference>
<dbReference type="HOGENOM" id="CLU_017554_0_0_1"/>
<sequence>MPDPNAFWIVAFRPDSDDSVSDLTDRLGSLTITTKSSNSSNGLPLIQITTPDFKTAPLSTLINLSEILAKNEPIANQTLLKILDTLKSLNSSKPASLVRAASTNPSGSTRTNAQVDDDLIMEDGRSYEDYLLKKWEWNRVKYNRVESRKLEDLVESLTKEILAIDNSHKLKLNTYNQAKAQFSATQRQQAGNLSVRSLSDVVTREHFVDQDSEYLQTLIVAVPNNQVKEWMNSYESLTALVVPRSSTKITQDSEYTLFNVVVFKKIKDDFSHKCREKKFIVRDFVMDESEIEKSRSEARQLEQQEKELWSELLRLSRINFSETFQAIVHLKVIQTHIESLLRYGLPAHFLTLILKPDSKNSKKILNQLLAYQDSLESNSKQDVNRRKANSKALENEEAIGGEYASVLDKEVFEFVLFEIIDPRRESKDI</sequence>
<evidence type="ECO:0000256" key="4">
    <source>
        <dbReference type="ARBA" id="ARBA00023065"/>
    </source>
</evidence>
<evidence type="ECO:0000256" key="6">
    <source>
        <dbReference type="RuleBase" id="RU364010"/>
    </source>
</evidence>
<evidence type="ECO:0000256" key="5">
    <source>
        <dbReference type="ARBA" id="ARBA00053565"/>
    </source>
</evidence>
<comment type="similarity">
    <text evidence="1 6">Belongs to the V-ATPase C subunit family.</text>
</comment>
<proteinExistence type="inferred from homology"/>
<reference evidence="8" key="1">
    <citation type="journal article" date="2011" name="Proc. Natl. Acad. Sci. U.S.A.">
        <title>Obligate biotrophy features unraveled by the genomic analysis of rust fungi.</title>
        <authorList>
            <person name="Duplessis S."/>
            <person name="Cuomo C.A."/>
            <person name="Lin Y.-C."/>
            <person name="Aerts A."/>
            <person name="Tisserant E."/>
            <person name="Veneault-Fourrey C."/>
            <person name="Joly D.L."/>
            <person name="Hacquard S."/>
            <person name="Amselem J."/>
            <person name="Cantarel B.L."/>
            <person name="Chiu R."/>
            <person name="Coutinho P.M."/>
            <person name="Feau N."/>
            <person name="Field M."/>
            <person name="Frey P."/>
            <person name="Gelhaye E."/>
            <person name="Goldberg J."/>
            <person name="Grabherr M.G."/>
            <person name="Kodira C.D."/>
            <person name="Kohler A."/>
            <person name="Kuees U."/>
            <person name="Lindquist E.A."/>
            <person name="Lucas S.M."/>
            <person name="Mago R."/>
            <person name="Mauceli E."/>
            <person name="Morin E."/>
            <person name="Murat C."/>
            <person name="Pangilinan J.L."/>
            <person name="Park R."/>
            <person name="Pearson M."/>
            <person name="Quesneville H."/>
            <person name="Rouhier N."/>
            <person name="Sakthikumar S."/>
            <person name="Salamov A.A."/>
            <person name="Schmutz J."/>
            <person name="Selles B."/>
            <person name="Shapiro H."/>
            <person name="Tanguay P."/>
            <person name="Tuskan G.A."/>
            <person name="Henrissat B."/>
            <person name="Van de Peer Y."/>
            <person name="Rouze P."/>
            <person name="Ellis J.G."/>
            <person name="Dodds P.N."/>
            <person name="Schein J.E."/>
            <person name="Zhong S."/>
            <person name="Hamelin R.C."/>
            <person name="Grigoriev I.V."/>
            <person name="Szabo L.J."/>
            <person name="Martin F."/>
        </authorList>
    </citation>
    <scope>NUCLEOTIDE SEQUENCE [LARGE SCALE GENOMIC DNA]</scope>
    <source>
        <strain evidence="8">98AG31 / pathotype 3-4-7</strain>
    </source>
</reference>
<dbReference type="Gene3D" id="3.30.70.1180">
    <property type="entry name" value="Vacuolar atp synthase subunit c, domain 1"/>
    <property type="match status" value="1"/>
</dbReference>
<dbReference type="EMBL" id="GL883095">
    <property type="protein sequence ID" value="EGG10257.1"/>
    <property type="molecule type" value="Genomic_DNA"/>
</dbReference>
<dbReference type="PANTHER" id="PTHR10137:SF0">
    <property type="entry name" value="V-TYPE PROTON ATPASE SUBUNIT C"/>
    <property type="match status" value="1"/>
</dbReference>
<dbReference type="InParanoid" id="F4RBY5"/>
<dbReference type="eggNOG" id="KOG2909">
    <property type="taxonomic scope" value="Eukaryota"/>
</dbReference>
<dbReference type="GeneID" id="18928417"/>
<evidence type="ECO:0000256" key="3">
    <source>
        <dbReference type="ARBA" id="ARBA00022781"/>
    </source>
</evidence>
<dbReference type="Proteomes" id="UP000001072">
    <property type="component" value="Unassembled WGS sequence"/>
</dbReference>
<comment type="subunit">
    <text evidence="6">V-ATPase is a heteromultimeric enzyme composed of a peripheral catalytic V1 complex (components A to H) attached to an integral membrane V0 proton pore complex.</text>
</comment>
<dbReference type="InterPro" id="IPR036132">
    <property type="entry name" value="Vac_ATP_synth_c_sf"/>
</dbReference>
<dbReference type="InterPro" id="IPR004907">
    <property type="entry name" value="ATPase_V1-cplx_csu"/>
</dbReference>
<dbReference type="FunCoup" id="F4RBY5">
    <property type="interactions" value="105"/>
</dbReference>
<dbReference type="VEuPathDB" id="FungiDB:MELLADRAFT_47255"/>
<keyword evidence="2 6" id="KW-0813">Transport</keyword>
<evidence type="ECO:0000313" key="7">
    <source>
        <dbReference type="EMBL" id="EGG10257.1"/>
    </source>
</evidence>
<comment type="function">
    <text evidence="5">Subunit of the V1 complex of vacuolar(H+)-ATPase (V-ATPase), a multisubunit enzyme composed of a peripheral complex (V1) that hydrolyzes ATP and a membrane integral complex (V0) that translocates protons. V-ATPase is responsible for acidifying and maintaining the pH of intracellular compartments. Subunit C is necessary for the assembly of the catalytic sector of the enzyme and is likely to have a specific function in its catalytic activity. Reversibly leaves the enzyme after glucose depletion, causing the catalytic subcomplex V1 to detach from the V0 section.</text>
</comment>
<accession>F4RBY5</accession>
<keyword evidence="4 6" id="KW-0406">Ion transport</keyword>
<evidence type="ECO:0000256" key="2">
    <source>
        <dbReference type="ARBA" id="ARBA00022448"/>
    </source>
</evidence>
<dbReference type="PANTHER" id="PTHR10137">
    <property type="entry name" value="V-TYPE PROTON ATPASE SUBUNIT C"/>
    <property type="match status" value="1"/>
</dbReference>
<dbReference type="OrthoDB" id="6605928at2759"/>
<comment type="function">
    <text evidence="6">Subunit of the V1 complex of vacuolar(H+)-ATPase (V-ATPase), a multisubunit enzyme composed of a peripheral complex (V1) that hydrolyzes ATP and a membrane integral complex (V0) that translocates protons. V-ATPase is responsible for acidifying and maintaining the pH of intracellular compartments and in some cell types, is targeted to the plasma membrane, where it is responsible for acidifying the extracellular environment. Subunit C is necessary for the assembly of the catalytic sector of the enzyme and is likely to have a specific function in its catalytic activity.</text>
</comment>
<name>F4RBY5_MELLP</name>